<evidence type="ECO:0000313" key="2">
    <source>
        <dbReference type="EMBL" id="JAH40482.1"/>
    </source>
</evidence>
<reference evidence="2" key="1">
    <citation type="submission" date="2014-11" db="EMBL/GenBank/DDBJ databases">
        <authorList>
            <person name="Amaro Gonzalez C."/>
        </authorList>
    </citation>
    <scope>NUCLEOTIDE SEQUENCE</scope>
</reference>
<reference evidence="2" key="2">
    <citation type="journal article" date="2015" name="Fish Shellfish Immunol.">
        <title>Early steps in the European eel (Anguilla anguilla)-Vibrio vulnificus interaction in the gills: Role of the RtxA13 toxin.</title>
        <authorList>
            <person name="Callol A."/>
            <person name="Pajuelo D."/>
            <person name="Ebbesson L."/>
            <person name="Teles M."/>
            <person name="MacKenzie S."/>
            <person name="Amaro C."/>
        </authorList>
    </citation>
    <scope>NUCLEOTIDE SEQUENCE</scope>
</reference>
<proteinExistence type="predicted"/>
<sequence>MTACKLLFFNLIFFFSFNFIHFTFLRLNSPQTKNVLRLHLFI</sequence>
<feature type="transmembrane region" description="Helical" evidence="1">
    <location>
        <begin position="6"/>
        <end position="27"/>
    </location>
</feature>
<keyword evidence="1" id="KW-0472">Membrane</keyword>
<dbReference type="AlphaFoldDB" id="A0A0E9SGV4"/>
<keyword evidence="1" id="KW-1133">Transmembrane helix</keyword>
<accession>A0A0E9SGV4</accession>
<evidence type="ECO:0000256" key="1">
    <source>
        <dbReference type="SAM" id="Phobius"/>
    </source>
</evidence>
<keyword evidence="1" id="KW-0812">Transmembrane</keyword>
<protein>
    <submittedName>
        <fullName evidence="2">Uncharacterized protein</fullName>
    </submittedName>
</protein>
<organism evidence="2">
    <name type="scientific">Anguilla anguilla</name>
    <name type="common">European freshwater eel</name>
    <name type="synonym">Muraena anguilla</name>
    <dbReference type="NCBI Taxonomy" id="7936"/>
    <lineage>
        <taxon>Eukaryota</taxon>
        <taxon>Metazoa</taxon>
        <taxon>Chordata</taxon>
        <taxon>Craniata</taxon>
        <taxon>Vertebrata</taxon>
        <taxon>Euteleostomi</taxon>
        <taxon>Actinopterygii</taxon>
        <taxon>Neopterygii</taxon>
        <taxon>Teleostei</taxon>
        <taxon>Anguilliformes</taxon>
        <taxon>Anguillidae</taxon>
        <taxon>Anguilla</taxon>
    </lineage>
</organism>
<dbReference type="EMBL" id="GBXM01068095">
    <property type="protein sequence ID" value="JAH40482.1"/>
    <property type="molecule type" value="Transcribed_RNA"/>
</dbReference>
<name>A0A0E9SGV4_ANGAN</name>